<keyword evidence="3" id="KW-1185">Reference proteome</keyword>
<dbReference type="EMBL" id="CAXIEN010000025">
    <property type="protein sequence ID" value="CAL1266983.1"/>
    <property type="molecule type" value="Genomic_DNA"/>
</dbReference>
<protein>
    <submittedName>
        <fullName evidence="2">Uncharacterized protein</fullName>
    </submittedName>
</protein>
<feature type="transmembrane region" description="Helical" evidence="1">
    <location>
        <begin position="64"/>
        <end position="89"/>
    </location>
</feature>
<feature type="non-terminal residue" evidence="2">
    <location>
        <position position="92"/>
    </location>
</feature>
<evidence type="ECO:0000313" key="2">
    <source>
        <dbReference type="EMBL" id="CAL1266983.1"/>
    </source>
</evidence>
<sequence length="92" mass="10682">MGQYFWVPNPHDSPIMKLLSYLVQISGMRWVAAYHYNANVLILLEKEMSTCNGSTNQQKPKSVFCFFCFCFLLLNISKLICFIIIIPLIKLM</sequence>
<feature type="transmembrane region" description="Helical" evidence="1">
    <location>
        <begin position="20"/>
        <end position="44"/>
    </location>
</feature>
<keyword evidence="1" id="KW-1133">Transmembrane helix</keyword>
<gene>
    <name evidence="2" type="ORF">LARSCL_LOCUS3391</name>
</gene>
<proteinExistence type="predicted"/>
<comment type="caution">
    <text evidence="2">The sequence shown here is derived from an EMBL/GenBank/DDBJ whole genome shotgun (WGS) entry which is preliminary data.</text>
</comment>
<dbReference type="Proteomes" id="UP001497382">
    <property type="component" value="Unassembled WGS sequence"/>
</dbReference>
<accession>A0AAV1Z694</accession>
<organism evidence="2 3">
    <name type="scientific">Larinioides sclopetarius</name>
    <dbReference type="NCBI Taxonomy" id="280406"/>
    <lineage>
        <taxon>Eukaryota</taxon>
        <taxon>Metazoa</taxon>
        <taxon>Ecdysozoa</taxon>
        <taxon>Arthropoda</taxon>
        <taxon>Chelicerata</taxon>
        <taxon>Arachnida</taxon>
        <taxon>Araneae</taxon>
        <taxon>Araneomorphae</taxon>
        <taxon>Entelegynae</taxon>
        <taxon>Araneoidea</taxon>
        <taxon>Araneidae</taxon>
        <taxon>Larinioides</taxon>
    </lineage>
</organism>
<evidence type="ECO:0000313" key="3">
    <source>
        <dbReference type="Proteomes" id="UP001497382"/>
    </source>
</evidence>
<name>A0AAV1Z694_9ARAC</name>
<reference evidence="2 3" key="1">
    <citation type="submission" date="2024-04" db="EMBL/GenBank/DDBJ databases">
        <authorList>
            <person name="Rising A."/>
            <person name="Reimegard J."/>
            <person name="Sonavane S."/>
            <person name="Akerstrom W."/>
            <person name="Nylinder S."/>
            <person name="Hedman E."/>
            <person name="Kallberg Y."/>
        </authorList>
    </citation>
    <scope>NUCLEOTIDE SEQUENCE [LARGE SCALE GENOMIC DNA]</scope>
</reference>
<keyword evidence="1" id="KW-0472">Membrane</keyword>
<dbReference type="AlphaFoldDB" id="A0AAV1Z694"/>
<keyword evidence="1" id="KW-0812">Transmembrane</keyword>
<evidence type="ECO:0000256" key="1">
    <source>
        <dbReference type="SAM" id="Phobius"/>
    </source>
</evidence>